<feature type="transmembrane region" description="Helical" evidence="2">
    <location>
        <begin position="130"/>
        <end position="149"/>
    </location>
</feature>
<dbReference type="PANTHER" id="PTHR12184">
    <property type="entry name" value="UBIQUINOL-CYTOCHROME C REDUCTASE COMPLEX ASSEMBLY FACTOR 1 FAMILY MEMBER"/>
    <property type="match status" value="1"/>
</dbReference>
<reference evidence="5" key="1">
    <citation type="submission" date="2011-05" db="EMBL/GenBank/DDBJ databases">
        <authorList>
            <person name="Richards S.R."/>
            <person name="Qu J."/>
            <person name="Jiang H."/>
            <person name="Jhangiani S.N."/>
            <person name="Agravi P."/>
            <person name="Goodspeed R."/>
            <person name="Gross S."/>
            <person name="Mandapat C."/>
            <person name="Jackson L."/>
            <person name="Mathew T."/>
            <person name="Pu L."/>
            <person name="Thornton R."/>
            <person name="Saada N."/>
            <person name="Wilczek-Boney K.B."/>
            <person name="Lee S."/>
            <person name="Kovar C."/>
            <person name="Wu Y."/>
            <person name="Scherer S.E."/>
            <person name="Worley K.C."/>
            <person name="Muzny D.M."/>
            <person name="Gibbs R."/>
        </authorList>
    </citation>
    <scope>NUCLEOTIDE SEQUENCE</scope>
    <source>
        <strain evidence="5">Brora</strain>
    </source>
</reference>
<dbReference type="GO" id="GO:0034551">
    <property type="term" value="P:mitochondrial respiratory chain complex III assembly"/>
    <property type="evidence" value="ECO:0007669"/>
    <property type="project" value="TreeGrafter"/>
</dbReference>
<dbReference type="AlphaFoldDB" id="T1IR51"/>
<dbReference type="eggNOG" id="KOG2873">
    <property type="taxonomic scope" value="Eukaryota"/>
</dbReference>
<keyword evidence="2" id="KW-1133">Transmembrane helix</keyword>
<keyword evidence="2" id="KW-0472">Membrane</keyword>
<evidence type="ECO:0000256" key="2">
    <source>
        <dbReference type="SAM" id="Phobius"/>
    </source>
</evidence>
<dbReference type="GO" id="GO:0005739">
    <property type="term" value="C:mitochondrion"/>
    <property type="evidence" value="ECO:0007669"/>
    <property type="project" value="TreeGrafter"/>
</dbReference>
<dbReference type="InterPro" id="IPR007129">
    <property type="entry name" value="Ubiqinol_cyt_c_chaperone_CPB3"/>
</dbReference>
<name>T1IR51_STRMM</name>
<evidence type="ECO:0000256" key="1">
    <source>
        <dbReference type="ARBA" id="ARBA00006407"/>
    </source>
</evidence>
<dbReference type="InterPro" id="IPR021150">
    <property type="entry name" value="Ubiq_cyt_c_chap"/>
</dbReference>
<evidence type="ECO:0000313" key="5">
    <source>
        <dbReference type="Proteomes" id="UP000014500"/>
    </source>
</evidence>
<dbReference type="PANTHER" id="PTHR12184:SF1">
    <property type="entry name" value="UBIQUINOL-CYTOCHROME-C REDUCTASE COMPLEX ASSEMBLY FACTOR 1"/>
    <property type="match status" value="1"/>
</dbReference>
<feature type="transmembrane region" description="Helical" evidence="2">
    <location>
        <begin position="12"/>
        <end position="37"/>
    </location>
</feature>
<dbReference type="EMBL" id="JH431331">
    <property type="status" value="NOT_ANNOTATED_CDS"/>
    <property type="molecule type" value="Genomic_DNA"/>
</dbReference>
<reference evidence="4" key="2">
    <citation type="submission" date="2015-02" db="UniProtKB">
        <authorList>
            <consortium name="EnsemblMetazoa"/>
        </authorList>
    </citation>
    <scope>IDENTIFICATION</scope>
</reference>
<dbReference type="STRING" id="126957.T1IR51"/>
<dbReference type="PhylomeDB" id="T1IR51"/>
<feature type="domain" description="Ubiquinol-cytochrome c chaperone" evidence="3">
    <location>
        <begin position="154"/>
        <end position="288"/>
    </location>
</feature>
<dbReference type="HOGENOM" id="CLU_051390_3_0_1"/>
<comment type="similarity">
    <text evidence="1">Belongs to the CBP3 family.</text>
</comment>
<evidence type="ECO:0000313" key="4">
    <source>
        <dbReference type="EnsemblMetazoa" id="SMAR003535-PA"/>
    </source>
</evidence>
<dbReference type="EnsemblMetazoa" id="SMAR003535-RA">
    <property type="protein sequence ID" value="SMAR003535-PA"/>
    <property type="gene ID" value="SMAR003535"/>
</dbReference>
<evidence type="ECO:0000259" key="3">
    <source>
        <dbReference type="Pfam" id="PF03981"/>
    </source>
</evidence>
<sequence>MSLQLPLAGATALAFLNGCTLIISHAVFSCVGLICLVKKVMSSQMLVYLLRRVNCVGTIAARTQQFKNGTTKFLSTSSSLQGMTNRLLIEPSWWRRFLKTDFIGFYRHKNREFAYRLYVCCSDGVDHQKFFSCAYESIIILITNLFFFALKIADFNMEDTFNSLFLITELHVWMMSARVMQENKLGRQFRNDIVEAMWKDIDRKSKELGPSVVSTRKEQLEDLSEQMQASFFAYDEGLLTNDMVLASALWRRFSNQQMENVQHLETLVNYVRRSMHYLDAVEQDNLLTIGRMKWPPLLEKTGA</sequence>
<dbReference type="Proteomes" id="UP000014500">
    <property type="component" value="Unassembled WGS sequence"/>
</dbReference>
<dbReference type="Pfam" id="PF03981">
    <property type="entry name" value="Ubiq_cyt_C_chap"/>
    <property type="match status" value="1"/>
</dbReference>
<accession>T1IR51</accession>
<keyword evidence="5" id="KW-1185">Reference proteome</keyword>
<proteinExistence type="inferred from homology"/>
<keyword evidence="2" id="KW-0812">Transmembrane</keyword>
<dbReference type="OMA" id="HHENFEV"/>
<protein>
    <recommendedName>
        <fullName evidence="3">Ubiquinol-cytochrome c chaperone domain-containing protein</fullName>
    </recommendedName>
</protein>
<organism evidence="4 5">
    <name type="scientific">Strigamia maritima</name>
    <name type="common">European centipede</name>
    <name type="synonym">Geophilus maritimus</name>
    <dbReference type="NCBI Taxonomy" id="126957"/>
    <lineage>
        <taxon>Eukaryota</taxon>
        <taxon>Metazoa</taxon>
        <taxon>Ecdysozoa</taxon>
        <taxon>Arthropoda</taxon>
        <taxon>Myriapoda</taxon>
        <taxon>Chilopoda</taxon>
        <taxon>Pleurostigmophora</taxon>
        <taxon>Geophilomorpha</taxon>
        <taxon>Linotaeniidae</taxon>
        <taxon>Strigamia</taxon>
    </lineage>
</organism>